<evidence type="ECO:0000313" key="2">
    <source>
        <dbReference type="EMBL" id="ONF67869.1"/>
    </source>
</evidence>
<sequence length="450" mass="49139">MVGETSTLFLGAPALIVVGLLTHLAGRLCEHGLAELCRSYAPVFPLMLPRWANSLCQTIMLPAALVVEGTVPGLTGQLIGIGLVVLWVGSIQRRLANHVWLAMLALVGFACTPSELDWVVARDLLAGVYLSAAFFKVNKDYLTGEQSPGRVIAEHYARGLGLPVPGALLRWVPAAVVVVELVVGVLLLVPGGGEWGLLLALLMHWVFGLTGNFPFSIIAMTLWVTMFSAQADHVVLPAQTGLLWLMGALSCGFAVLFRWKSGKIRKSRFFFRDVVESALFGVLAAIVLSLSAEEPAALVAGAAPVHWAIAAVFVINALLLVAGVKLEWSFAMFTGLRPFGRSWLQRGGLRDWPRYYSLTLPARIPEPLLKMIGPEFLYRATRADAVVHESVVRHLETAAARWRTTFVPRAVVNNRDTGDMEPIEDRSQPRRIPLFFPAVIPKNIDKLYLG</sequence>
<accession>A0A1W2LTD1</accession>
<keyword evidence="1" id="KW-0472">Membrane</keyword>
<feature type="transmembrane region" description="Helical" evidence="1">
    <location>
        <begin position="100"/>
        <end position="121"/>
    </location>
</feature>
<comment type="caution">
    <text evidence="2">The sequence shown here is derived from an EMBL/GenBank/DDBJ whole genome shotgun (WGS) entry which is preliminary data.</text>
</comment>
<evidence type="ECO:0008006" key="4">
    <source>
        <dbReference type="Google" id="ProtNLM"/>
    </source>
</evidence>
<organism evidence="2 3">
    <name type="scientific">Amycolatopsis keratiniphila subsp. keratiniphila</name>
    <dbReference type="NCBI Taxonomy" id="227715"/>
    <lineage>
        <taxon>Bacteria</taxon>
        <taxon>Bacillati</taxon>
        <taxon>Actinomycetota</taxon>
        <taxon>Actinomycetes</taxon>
        <taxon>Pseudonocardiales</taxon>
        <taxon>Pseudonocardiaceae</taxon>
        <taxon>Amycolatopsis</taxon>
        <taxon>Amycolatopsis japonica group</taxon>
    </lineage>
</organism>
<keyword evidence="1" id="KW-0812">Transmembrane</keyword>
<keyword evidence="1" id="KW-1133">Transmembrane helix</keyword>
<protein>
    <recommendedName>
        <fullName evidence="4">HTTM domain-containing protein</fullName>
    </recommendedName>
</protein>
<dbReference type="RefSeq" id="WP_063274428.1">
    <property type="nucleotide sequence ID" value="NZ_LQMT02000020.1"/>
</dbReference>
<evidence type="ECO:0000256" key="1">
    <source>
        <dbReference type="SAM" id="Phobius"/>
    </source>
</evidence>
<proteinExistence type="predicted"/>
<dbReference type="EMBL" id="LQMT02000020">
    <property type="protein sequence ID" value="ONF67869.1"/>
    <property type="molecule type" value="Genomic_DNA"/>
</dbReference>
<dbReference type="OrthoDB" id="4321408at2"/>
<feature type="transmembrane region" description="Helical" evidence="1">
    <location>
        <begin position="236"/>
        <end position="257"/>
    </location>
</feature>
<reference evidence="2 3" key="1">
    <citation type="submission" date="2016-12" db="EMBL/GenBank/DDBJ databases">
        <title>Amycolatopsis keratiniphila subsp. keratiniphila genome sequencing and assembly.</title>
        <authorList>
            <person name="Mayilraj S."/>
            <person name="Kaur N."/>
        </authorList>
    </citation>
    <scope>NUCLEOTIDE SEQUENCE [LARGE SCALE GENOMIC DNA]</scope>
    <source>
        <strain evidence="2 3">DSM 44409</strain>
    </source>
</reference>
<dbReference type="Proteomes" id="UP000076660">
    <property type="component" value="Unassembled WGS sequence"/>
</dbReference>
<feature type="transmembrane region" description="Helical" evidence="1">
    <location>
        <begin position="304"/>
        <end position="324"/>
    </location>
</feature>
<feature type="transmembrane region" description="Helical" evidence="1">
    <location>
        <begin position="168"/>
        <end position="189"/>
    </location>
</feature>
<dbReference type="AlphaFoldDB" id="A0A1W2LTD1"/>
<feature type="transmembrane region" description="Helical" evidence="1">
    <location>
        <begin position="196"/>
        <end position="224"/>
    </location>
</feature>
<gene>
    <name evidence="2" type="ORF">AVR91_0220700</name>
</gene>
<feature type="transmembrane region" description="Helical" evidence="1">
    <location>
        <begin position="63"/>
        <end position="88"/>
    </location>
</feature>
<feature type="transmembrane region" description="Helical" evidence="1">
    <location>
        <begin position="269"/>
        <end position="292"/>
    </location>
</feature>
<name>A0A1W2LTD1_9PSEU</name>
<evidence type="ECO:0000313" key="3">
    <source>
        <dbReference type="Proteomes" id="UP000076660"/>
    </source>
</evidence>